<evidence type="ECO:0000313" key="8">
    <source>
        <dbReference type="EMBL" id="HFG21587.1"/>
    </source>
</evidence>
<evidence type="ECO:0000259" key="7">
    <source>
        <dbReference type="Pfam" id="PF00892"/>
    </source>
</evidence>
<comment type="similarity">
    <text evidence="2">Belongs to the EamA transporter family.</text>
</comment>
<evidence type="ECO:0000256" key="3">
    <source>
        <dbReference type="ARBA" id="ARBA00022692"/>
    </source>
</evidence>
<dbReference type="InterPro" id="IPR000620">
    <property type="entry name" value="EamA_dom"/>
</dbReference>
<dbReference type="Gene3D" id="1.10.3730.20">
    <property type="match status" value="1"/>
</dbReference>
<dbReference type="RefSeq" id="WP_409655576.1">
    <property type="nucleotide sequence ID" value="NZ_JBKBUW010000014.1"/>
</dbReference>
<feature type="domain" description="EamA" evidence="7">
    <location>
        <begin position="7"/>
        <end position="140"/>
    </location>
</feature>
<evidence type="ECO:0000256" key="1">
    <source>
        <dbReference type="ARBA" id="ARBA00004141"/>
    </source>
</evidence>
<keyword evidence="4 6" id="KW-1133">Transmembrane helix</keyword>
<evidence type="ECO:0000256" key="4">
    <source>
        <dbReference type="ARBA" id="ARBA00022989"/>
    </source>
</evidence>
<dbReference type="EMBL" id="DSWI01000031">
    <property type="protein sequence ID" value="HFG21587.1"/>
    <property type="molecule type" value="Genomic_DNA"/>
</dbReference>
<organism evidence="8">
    <name type="scientific">Meiothermus ruber</name>
    <dbReference type="NCBI Taxonomy" id="277"/>
    <lineage>
        <taxon>Bacteria</taxon>
        <taxon>Thermotogati</taxon>
        <taxon>Deinococcota</taxon>
        <taxon>Deinococci</taxon>
        <taxon>Thermales</taxon>
        <taxon>Thermaceae</taxon>
        <taxon>Meiothermus</taxon>
    </lineage>
</organism>
<feature type="transmembrane region" description="Helical" evidence="6">
    <location>
        <begin position="123"/>
        <end position="141"/>
    </location>
</feature>
<dbReference type="PANTHER" id="PTHR32322">
    <property type="entry name" value="INNER MEMBRANE TRANSPORTER"/>
    <property type="match status" value="1"/>
</dbReference>
<protein>
    <submittedName>
        <fullName evidence="8">EamA family transporter</fullName>
    </submittedName>
</protein>
<sequence>MPYSRVGLLHLLVVYLVWSSTYLAFKIGLLNGFEPFWMGATRFIPAALLLLLYARWRGWQVLPSRNTLGKLALSGSLLWLGGTGLILVATQYVPSGYVALMIATTPIWAATLEGLLDQKRPSGLLVLGLLIGLLGILALNVPKLSTGAPTNLLAFSLLLISPLMWSSGTIYTQRHIASVEPVVISSYQQLFGGLGFLLISIALGEPWHTPTALGWASNLYLIVFGSLIAYTSYILAVRLLPLSLVTTYAYINPVIALLLGWVFLREPLGIWTWIGGALVLLGVGLVFRSRMKPAVQPVV</sequence>
<reference evidence="8" key="1">
    <citation type="journal article" date="2020" name="mSystems">
        <title>Genome- and Community-Level Interaction Insights into Carbon Utilization and Element Cycling Functions of Hydrothermarchaeota in Hydrothermal Sediment.</title>
        <authorList>
            <person name="Zhou Z."/>
            <person name="Liu Y."/>
            <person name="Xu W."/>
            <person name="Pan J."/>
            <person name="Luo Z.H."/>
            <person name="Li M."/>
        </authorList>
    </citation>
    <scope>NUCLEOTIDE SEQUENCE [LARGE SCALE GENOMIC DNA]</scope>
    <source>
        <strain evidence="8">SpSt-524</strain>
    </source>
</reference>
<feature type="transmembrane region" description="Helical" evidence="6">
    <location>
        <begin position="153"/>
        <end position="172"/>
    </location>
</feature>
<dbReference type="GO" id="GO:0016020">
    <property type="term" value="C:membrane"/>
    <property type="evidence" value="ECO:0007669"/>
    <property type="project" value="UniProtKB-SubCell"/>
</dbReference>
<dbReference type="InterPro" id="IPR050638">
    <property type="entry name" value="AA-Vitamin_Transporters"/>
</dbReference>
<dbReference type="Pfam" id="PF00892">
    <property type="entry name" value="EamA"/>
    <property type="match status" value="2"/>
</dbReference>
<comment type="caution">
    <text evidence="8">The sequence shown here is derived from an EMBL/GenBank/DDBJ whole genome shotgun (WGS) entry which is preliminary data.</text>
</comment>
<dbReference type="PANTHER" id="PTHR32322:SF2">
    <property type="entry name" value="EAMA DOMAIN-CONTAINING PROTEIN"/>
    <property type="match status" value="1"/>
</dbReference>
<proteinExistence type="inferred from homology"/>
<dbReference type="SUPFAM" id="SSF103481">
    <property type="entry name" value="Multidrug resistance efflux transporter EmrE"/>
    <property type="match status" value="2"/>
</dbReference>
<keyword evidence="5 6" id="KW-0472">Membrane</keyword>
<name>A0A7C3DYA5_MEIRU</name>
<evidence type="ECO:0000256" key="2">
    <source>
        <dbReference type="ARBA" id="ARBA00007362"/>
    </source>
</evidence>
<feature type="transmembrane region" description="Helical" evidence="6">
    <location>
        <begin position="242"/>
        <end position="264"/>
    </location>
</feature>
<feature type="transmembrane region" description="Helical" evidence="6">
    <location>
        <begin position="184"/>
        <end position="203"/>
    </location>
</feature>
<feature type="transmembrane region" description="Helical" evidence="6">
    <location>
        <begin position="68"/>
        <end position="90"/>
    </location>
</feature>
<dbReference type="InterPro" id="IPR037185">
    <property type="entry name" value="EmrE-like"/>
</dbReference>
<gene>
    <name evidence="8" type="ORF">ENS82_12905</name>
</gene>
<evidence type="ECO:0000256" key="6">
    <source>
        <dbReference type="SAM" id="Phobius"/>
    </source>
</evidence>
<feature type="transmembrane region" description="Helical" evidence="6">
    <location>
        <begin position="270"/>
        <end position="287"/>
    </location>
</feature>
<keyword evidence="3 6" id="KW-0812">Transmembrane</keyword>
<feature type="transmembrane region" description="Helical" evidence="6">
    <location>
        <begin position="37"/>
        <end position="56"/>
    </location>
</feature>
<accession>A0A7C3DYA5</accession>
<feature type="domain" description="EamA" evidence="7">
    <location>
        <begin position="155"/>
        <end position="287"/>
    </location>
</feature>
<evidence type="ECO:0000256" key="5">
    <source>
        <dbReference type="ARBA" id="ARBA00023136"/>
    </source>
</evidence>
<comment type="subcellular location">
    <subcellularLocation>
        <location evidence="1">Membrane</location>
        <topology evidence="1">Multi-pass membrane protein</topology>
    </subcellularLocation>
</comment>
<feature type="transmembrane region" description="Helical" evidence="6">
    <location>
        <begin position="7"/>
        <end position="25"/>
    </location>
</feature>
<feature type="transmembrane region" description="Helical" evidence="6">
    <location>
        <begin position="96"/>
        <end position="116"/>
    </location>
</feature>
<dbReference type="AlphaFoldDB" id="A0A7C3DYA5"/>
<feature type="transmembrane region" description="Helical" evidence="6">
    <location>
        <begin position="215"/>
        <end position="235"/>
    </location>
</feature>